<dbReference type="EMBL" id="JAMQOP010000001">
    <property type="protein sequence ID" value="MDS0297142.1"/>
    <property type="molecule type" value="Genomic_DNA"/>
</dbReference>
<feature type="region of interest" description="Disordered" evidence="5">
    <location>
        <begin position="270"/>
        <end position="303"/>
    </location>
</feature>
<dbReference type="NCBIfam" id="TIGR01484">
    <property type="entry name" value="HAD-SF-IIB"/>
    <property type="match status" value="1"/>
</dbReference>
<dbReference type="PANTHER" id="PTHR43768">
    <property type="entry name" value="TREHALOSE 6-PHOSPHATE PHOSPHATASE"/>
    <property type="match status" value="1"/>
</dbReference>
<reference evidence="6 7" key="1">
    <citation type="submission" date="2022-06" db="EMBL/GenBank/DDBJ databases">
        <title>Halogeometricum sp. a new haloarchaeum isolate from saline soil.</title>
        <authorList>
            <person name="Strakova D."/>
            <person name="Galisteo C."/>
            <person name="Sanchez-Porro C."/>
            <person name="Ventosa A."/>
        </authorList>
    </citation>
    <scope>NUCLEOTIDE SEQUENCE [LARGE SCALE GENOMIC DNA]</scope>
    <source>
        <strain evidence="6 7">S1BR25-6</strain>
    </source>
</reference>
<comment type="catalytic activity">
    <reaction evidence="4">
        <text>alpha,alpha-trehalose 6-phosphate + H2O = alpha,alpha-trehalose + phosphate</text>
        <dbReference type="Rhea" id="RHEA:23420"/>
        <dbReference type="ChEBI" id="CHEBI:15377"/>
        <dbReference type="ChEBI" id="CHEBI:16551"/>
        <dbReference type="ChEBI" id="CHEBI:43474"/>
        <dbReference type="ChEBI" id="CHEBI:58429"/>
        <dbReference type="EC" id="3.1.3.12"/>
    </reaction>
</comment>
<accession>A0ABU2G8M3</accession>
<gene>
    <name evidence="6" type="primary">otsB</name>
    <name evidence="6" type="ORF">NDI76_00110</name>
</gene>
<keyword evidence="7" id="KW-1185">Reference proteome</keyword>
<comment type="caution">
    <text evidence="6">The sequence shown here is derived from an EMBL/GenBank/DDBJ whole genome shotgun (WGS) entry which is preliminary data.</text>
</comment>
<organism evidence="6 7">
    <name type="scientific">Halogeometricum salsisoli</name>
    <dbReference type="NCBI Taxonomy" id="2950536"/>
    <lineage>
        <taxon>Archaea</taxon>
        <taxon>Methanobacteriati</taxon>
        <taxon>Methanobacteriota</taxon>
        <taxon>Stenosarchaea group</taxon>
        <taxon>Halobacteria</taxon>
        <taxon>Halobacteriales</taxon>
        <taxon>Haloferacaceae</taxon>
        <taxon>Halogeometricum</taxon>
    </lineage>
</organism>
<comment type="pathway">
    <text evidence="1 4">Glycan biosynthesis; trehalose biosynthesis.</text>
</comment>
<dbReference type="InterPro" id="IPR006379">
    <property type="entry name" value="HAD-SF_hydro_IIB"/>
</dbReference>
<evidence type="ECO:0000313" key="6">
    <source>
        <dbReference type="EMBL" id="MDS0297142.1"/>
    </source>
</evidence>
<evidence type="ECO:0000256" key="4">
    <source>
        <dbReference type="RuleBase" id="RU361117"/>
    </source>
</evidence>
<sequence>MSEARSAAFTSTVETLGAKLREREELLLCVDFDGTLSPVVDDPDAATILPENRAALEALQSHPNVTVAVVSGRELSDVRSRVDLTGITYAGNHGLELRTEGTTKVHPVAAEHKSDIERLSAELRETFETVRGVHVEDKGKTLTVHHRRAADAHAERARRTVARLVGEFGGETLTVGGDEEIVEVRPAIDWDKGSVVSSLLHDHASCLPVFVGDARTDEAGFRAVERDGVGVRVGDPDDRATVATEFVSDPAETAALLEWFRRTGIDRLAAPLETTQARQAGQAGRTGTSPTSSSDDRPDAAGG</sequence>
<dbReference type="Proteomes" id="UP001257060">
    <property type="component" value="Unassembled WGS sequence"/>
</dbReference>
<dbReference type="NCBIfam" id="TIGR00685">
    <property type="entry name" value="T6PP"/>
    <property type="match status" value="1"/>
</dbReference>
<dbReference type="InterPro" id="IPR003337">
    <property type="entry name" value="Trehalose_PPase"/>
</dbReference>
<evidence type="ECO:0000256" key="5">
    <source>
        <dbReference type="SAM" id="MobiDB-lite"/>
    </source>
</evidence>
<dbReference type="InterPro" id="IPR036412">
    <property type="entry name" value="HAD-like_sf"/>
</dbReference>
<dbReference type="PANTHER" id="PTHR43768:SF3">
    <property type="entry name" value="TREHALOSE 6-PHOSPHATE PHOSPHATASE"/>
    <property type="match status" value="1"/>
</dbReference>
<feature type="compositionally biased region" description="Low complexity" evidence="5">
    <location>
        <begin position="283"/>
        <end position="293"/>
    </location>
</feature>
<dbReference type="Pfam" id="PF02358">
    <property type="entry name" value="Trehalose_PPase"/>
    <property type="match status" value="1"/>
</dbReference>
<feature type="compositionally biased region" description="Basic and acidic residues" evidence="5">
    <location>
        <begin position="294"/>
        <end position="303"/>
    </location>
</feature>
<keyword evidence="4" id="KW-0460">Magnesium</keyword>
<proteinExistence type="inferred from homology"/>
<dbReference type="Gene3D" id="3.40.50.1000">
    <property type="entry name" value="HAD superfamily/HAD-like"/>
    <property type="match status" value="1"/>
</dbReference>
<dbReference type="Gene3D" id="3.30.70.1020">
    <property type="entry name" value="Trehalose-6-phosphate phosphatase related protein, domain 2"/>
    <property type="match status" value="1"/>
</dbReference>
<evidence type="ECO:0000256" key="2">
    <source>
        <dbReference type="ARBA" id="ARBA00008770"/>
    </source>
</evidence>
<protein>
    <recommendedName>
        <fullName evidence="4">Trehalose 6-phosphate phosphatase</fullName>
        <ecNumber evidence="4">3.1.3.12</ecNumber>
    </recommendedName>
</protein>
<dbReference type="RefSeq" id="WP_310921916.1">
    <property type="nucleotide sequence ID" value="NZ_JAMQOP010000001.1"/>
</dbReference>
<name>A0ABU2G8M3_9EURY</name>
<keyword evidence="4" id="KW-0479">Metal-binding</keyword>
<dbReference type="GO" id="GO:0004805">
    <property type="term" value="F:trehalose-phosphatase activity"/>
    <property type="evidence" value="ECO:0007669"/>
    <property type="project" value="UniProtKB-EC"/>
</dbReference>
<comment type="similarity">
    <text evidence="2 4">Belongs to the trehalose phosphatase family.</text>
</comment>
<evidence type="ECO:0000256" key="3">
    <source>
        <dbReference type="ARBA" id="ARBA00022801"/>
    </source>
</evidence>
<dbReference type="EC" id="3.1.3.12" evidence="4"/>
<comment type="cofactor">
    <cofactor evidence="4">
        <name>Mg(2+)</name>
        <dbReference type="ChEBI" id="CHEBI:18420"/>
    </cofactor>
</comment>
<dbReference type="InterPro" id="IPR023214">
    <property type="entry name" value="HAD_sf"/>
</dbReference>
<dbReference type="InterPro" id="IPR044651">
    <property type="entry name" value="OTSB-like"/>
</dbReference>
<dbReference type="SUPFAM" id="SSF56784">
    <property type="entry name" value="HAD-like"/>
    <property type="match status" value="1"/>
</dbReference>
<keyword evidence="3 4" id="KW-0378">Hydrolase</keyword>
<evidence type="ECO:0000256" key="1">
    <source>
        <dbReference type="ARBA" id="ARBA00005199"/>
    </source>
</evidence>
<evidence type="ECO:0000313" key="7">
    <source>
        <dbReference type="Proteomes" id="UP001257060"/>
    </source>
</evidence>
<comment type="function">
    <text evidence="4">Removes the phosphate from trehalose 6-phosphate to produce free trehalose.</text>
</comment>